<evidence type="ECO:0000256" key="2">
    <source>
        <dbReference type="ARBA" id="ARBA00022598"/>
    </source>
</evidence>
<dbReference type="EMBL" id="JAKOAV010000001">
    <property type="protein sequence ID" value="MDF9406946.1"/>
    <property type="molecule type" value="Genomic_DNA"/>
</dbReference>
<evidence type="ECO:0000256" key="8">
    <source>
        <dbReference type="HAMAP-Rule" id="MF_00421"/>
    </source>
</evidence>
<dbReference type="RefSeq" id="WP_277442090.1">
    <property type="nucleotide sequence ID" value="NZ_JAKOAV010000001.1"/>
</dbReference>
<keyword evidence="6 8" id="KW-0067">ATP-binding</keyword>
<feature type="active site" evidence="8">
    <location>
        <position position="222"/>
    </location>
</feature>
<comment type="catalytic activity">
    <reaction evidence="8">
        <text>L-glutamine + H2O = L-glutamate + NH4(+)</text>
        <dbReference type="Rhea" id="RHEA:15889"/>
        <dbReference type="ChEBI" id="CHEBI:15377"/>
        <dbReference type="ChEBI" id="CHEBI:28938"/>
        <dbReference type="ChEBI" id="CHEBI:29985"/>
        <dbReference type="ChEBI" id="CHEBI:58359"/>
        <dbReference type="EC" id="3.5.1.2"/>
    </reaction>
</comment>
<sequence>MKKPRVCVLRTDGINCDEEMFYAFEKAGAESQMVHVNQLRSKEVQLADYQILALPGGFSYGDDVHSGKILAVELTSFLKEQLSEFVDSGKLMLGICNGFQVLVRTGLLPDRNQGNIEATLTVNDSGHFECRWIRLLVEPSHCVFTRGMEGSLIDIQVAHGEGKFYSDPSVIEKIEHGGQVVFRYAGADGKPTALYPANPNGSLNFIAGICDSTGRIMGMMPHPERYVEKTQHPNWRRMPEDTVPHGLAIFKNAVEYARQM</sequence>
<evidence type="ECO:0000256" key="4">
    <source>
        <dbReference type="ARBA" id="ARBA00022755"/>
    </source>
</evidence>
<dbReference type="GO" id="GO:0004359">
    <property type="term" value="F:glutaminase activity"/>
    <property type="evidence" value="ECO:0007669"/>
    <property type="project" value="UniProtKB-EC"/>
</dbReference>
<keyword evidence="2 8" id="KW-0436">Ligase</keyword>
<dbReference type="Proteomes" id="UP001154312">
    <property type="component" value="Unassembled WGS sequence"/>
</dbReference>
<keyword evidence="5 8" id="KW-0378">Hydrolase</keyword>
<dbReference type="HAMAP" id="MF_00421">
    <property type="entry name" value="PurQ"/>
    <property type="match status" value="1"/>
</dbReference>
<dbReference type="PANTHER" id="PTHR10099">
    <property type="entry name" value="PHOSPHORIBOSYLFORMYLGLYCINAMIDINE SYNTHASE"/>
    <property type="match status" value="1"/>
</dbReference>
<dbReference type="InterPro" id="IPR029062">
    <property type="entry name" value="Class_I_gatase-like"/>
</dbReference>
<protein>
    <recommendedName>
        <fullName evidence="8">Phosphoribosylformylglycinamidine synthase subunit PurQ</fullName>
        <shortName evidence="8">FGAM synthase</shortName>
        <ecNumber evidence="8">6.3.5.3</ecNumber>
    </recommendedName>
    <alternativeName>
        <fullName evidence="8">Formylglycinamide ribonucleotide amidotransferase subunit I</fullName>
        <shortName evidence="8">FGAR amidotransferase I</shortName>
        <shortName evidence="8">FGAR-AT I</shortName>
    </alternativeName>
    <alternativeName>
        <fullName evidence="8">Glutaminase PurQ</fullName>
        <ecNumber evidence="8">3.5.1.2</ecNumber>
    </alternativeName>
    <alternativeName>
        <fullName evidence="8">Phosphoribosylformylglycinamidine synthase subunit I</fullName>
    </alternativeName>
</protein>
<dbReference type="GO" id="GO:0006189">
    <property type="term" value="P:'de novo' IMP biosynthetic process"/>
    <property type="evidence" value="ECO:0007669"/>
    <property type="project" value="UniProtKB-UniRule"/>
</dbReference>
<feature type="active site" description="Nucleophile" evidence="8">
    <location>
        <position position="96"/>
    </location>
</feature>
<gene>
    <name evidence="8 9" type="primary">purQ</name>
    <name evidence="9" type="ORF">L7E55_00985</name>
</gene>
<dbReference type="Pfam" id="PF13507">
    <property type="entry name" value="GATase_5"/>
    <property type="match status" value="1"/>
</dbReference>
<dbReference type="GO" id="GO:0005524">
    <property type="term" value="F:ATP binding"/>
    <property type="evidence" value="ECO:0007669"/>
    <property type="project" value="UniProtKB-KW"/>
</dbReference>
<keyword evidence="10" id="KW-1185">Reference proteome</keyword>
<comment type="subcellular location">
    <subcellularLocation>
        <location evidence="8">Cytoplasm</location>
    </subcellularLocation>
</comment>
<name>A0A9X4H0Q6_9FIRM</name>
<dbReference type="PIRSF" id="PIRSF001586">
    <property type="entry name" value="FGAM_synth_I"/>
    <property type="match status" value="1"/>
</dbReference>
<dbReference type="CDD" id="cd01740">
    <property type="entry name" value="GATase1_FGAR_AT"/>
    <property type="match status" value="1"/>
</dbReference>
<feature type="active site" evidence="8">
    <location>
        <position position="224"/>
    </location>
</feature>
<organism evidence="9 10">
    <name type="scientific">Pelotomaculum isophthalicicum JI</name>
    <dbReference type="NCBI Taxonomy" id="947010"/>
    <lineage>
        <taxon>Bacteria</taxon>
        <taxon>Bacillati</taxon>
        <taxon>Bacillota</taxon>
        <taxon>Clostridia</taxon>
        <taxon>Eubacteriales</taxon>
        <taxon>Desulfotomaculaceae</taxon>
        <taxon>Pelotomaculum</taxon>
    </lineage>
</organism>
<evidence type="ECO:0000256" key="1">
    <source>
        <dbReference type="ARBA" id="ARBA00022490"/>
    </source>
</evidence>
<comment type="caution">
    <text evidence="9">The sequence shown here is derived from an EMBL/GenBank/DDBJ whole genome shotgun (WGS) entry which is preliminary data.</text>
</comment>
<comment type="function">
    <text evidence="8">Part of the phosphoribosylformylglycinamidine synthase complex involved in the purines biosynthetic pathway. Catalyzes the ATP-dependent conversion of formylglycinamide ribonucleotide (FGAR) and glutamine to yield formylglycinamidine ribonucleotide (FGAM) and glutamate. The FGAM synthase complex is composed of three subunits. PurQ produces an ammonia molecule by converting glutamine to glutamate. PurL transfers the ammonia molecule to FGAR to form FGAM in an ATP-dependent manner. PurS interacts with PurQ and PurL and is thought to assist in the transfer of the ammonia molecule from PurQ to PurL.</text>
</comment>
<evidence type="ECO:0000256" key="7">
    <source>
        <dbReference type="ARBA" id="ARBA00022962"/>
    </source>
</evidence>
<keyword evidence="4 8" id="KW-0658">Purine biosynthesis</keyword>
<reference evidence="9" key="1">
    <citation type="submission" date="2022-02" db="EMBL/GenBank/DDBJ databases">
        <authorList>
            <person name="Leng L."/>
        </authorList>
    </citation>
    <scope>NUCLEOTIDE SEQUENCE</scope>
    <source>
        <strain evidence="9">JI</strain>
    </source>
</reference>
<dbReference type="SMART" id="SM01211">
    <property type="entry name" value="GATase_5"/>
    <property type="match status" value="1"/>
</dbReference>
<proteinExistence type="inferred from homology"/>
<comment type="pathway">
    <text evidence="8">Purine metabolism; IMP biosynthesis via de novo pathway; 5-amino-1-(5-phospho-D-ribosyl)imidazole from N(2)-formyl-N(1)-(5-phospho-D-ribosyl)glycinamide: step 1/2.</text>
</comment>
<evidence type="ECO:0000256" key="6">
    <source>
        <dbReference type="ARBA" id="ARBA00022840"/>
    </source>
</evidence>
<evidence type="ECO:0000313" key="9">
    <source>
        <dbReference type="EMBL" id="MDF9406946.1"/>
    </source>
</evidence>
<evidence type="ECO:0000256" key="5">
    <source>
        <dbReference type="ARBA" id="ARBA00022801"/>
    </source>
</evidence>
<dbReference type="SUPFAM" id="SSF52317">
    <property type="entry name" value="Class I glutamine amidotransferase-like"/>
    <property type="match status" value="1"/>
</dbReference>
<dbReference type="Gene3D" id="3.40.50.880">
    <property type="match status" value="1"/>
</dbReference>
<dbReference type="GO" id="GO:0005737">
    <property type="term" value="C:cytoplasm"/>
    <property type="evidence" value="ECO:0007669"/>
    <property type="project" value="UniProtKB-SubCell"/>
</dbReference>
<evidence type="ECO:0000256" key="3">
    <source>
        <dbReference type="ARBA" id="ARBA00022741"/>
    </source>
</evidence>
<keyword evidence="1 8" id="KW-0963">Cytoplasm</keyword>
<dbReference type="InterPro" id="IPR010075">
    <property type="entry name" value="PRibForGlyAmidine_synth_PurQ"/>
</dbReference>
<dbReference type="PANTHER" id="PTHR10099:SF1">
    <property type="entry name" value="PHOSPHORIBOSYLFORMYLGLYCINAMIDINE SYNTHASE"/>
    <property type="match status" value="1"/>
</dbReference>
<evidence type="ECO:0000313" key="10">
    <source>
        <dbReference type="Proteomes" id="UP001154312"/>
    </source>
</evidence>
<comment type="subunit">
    <text evidence="8">Part of the FGAM synthase complex composed of 1 PurL, 1 PurQ and 2 PurS subunits.</text>
</comment>
<keyword evidence="3 8" id="KW-0547">Nucleotide-binding</keyword>
<keyword evidence="7 8" id="KW-0315">Glutamine amidotransferase</keyword>
<dbReference type="EC" id="6.3.5.3" evidence="8"/>
<dbReference type="NCBIfam" id="TIGR01737">
    <property type="entry name" value="FGAM_synth_I"/>
    <property type="match status" value="1"/>
</dbReference>
<dbReference type="EC" id="3.5.1.2" evidence="8"/>
<dbReference type="GO" id="GO:0004642">
    <property type="term" value="F:phosphoribosylformylglycinamidine synthase activity"/>
    <property type="evidence" value="ECO:0007669"/>
    <property type="project" value="UniProtKB-UniRule"/>
</dbReference>
<dbReference type="AlphaFoldDB" id="A0A9X4H0Q6"/>
<comment type="catalytic activity">
    <reaction evidence="8">
        <text>N(2)-formyl-N(1)-(5-phospho-beta-D-ribosyl)glycinamide + L-glutamine + ATP + H2O = 2-formamido-N(1)-(5-O-phospho-beta-D-ribosyl)acetamidine + L-glutamate + ADP + phosphate + H(+)</text>
        <dbReference type="Rhea" id="RHEA:17129"/>
        <dbReference type="ChEBI" id="CHEBI:15377"/>
        <dbReference type="ChEBI" id="CHEBI:15378"/>
        <dbReference type="ChEBI" id="CHEBI:29985"/>
        <dbReference type="ChEBI" id="CHEBI:30616"/>
        <dbReference type="ChEBI" id="CHEBI:43474"/>
        <dbReference type="ChEBI" id="CHEBI:58359"/>
        <dbReference type="ChEBI" id="CHEBI:147286"/>
        <dbReference type="ChEBI" id="CHEBI:147287"/>
        <dbReference type="ChEBI" id="CHEBI:456216"/>
        <dbReference type="EC" id="6.3.5.3"/>
    </reaction>
</comment>
<dbReference type="PROSITE" id="PS51273">
    <property type="entry name" value="GATASE_TYPE_1"/>
    <property type="match status" value="1"/>
</dbReference>
<accession>A0A9X4H0Q6</accession>